<dbReference type="Proteomes" id="UP001501265">
    <property type="component" value="Unassembled WGS sequence"/>
</dbReference>
<proteinExistence type="predicted"/>
<evidence type="ECO:0000313" key="1">
    <source>
        <dbReference type="EMBL" id="GAA4824475.1"/>
    </source>
</evidence>
<keyword evidence="2" id="KW-1185">Reference proteome</keyword>
<sequence>MPSYTVQADEWGVHGITLEAGTVTTVHFPDDVTEIEILSHDGAAPIYFTVDATNPQVEGRASRVIPASISSAQVEPPTAGPTVVKMISAGTPKISVTRT</sequence>
<protein>
    <submittedName>
        <fullName evidence="1">Uncharacterized protein</fullName>
    </submittedName>
</protein>
<dbReference type="RefSeq" id="WP_345624532.1">
    <property type="nucleotide sequence ID" value="NZ_BAABIG010000089.1"/>
</dbReference>
<reference evidence="2" key="1">
    <citation type="journal article" date="2019" name="Int. J. Syst. Evol. Microbiol.">
        <title>The Global Catalogue of Microorganisms (GCM) 10K type strain sequencing project: providing services to taxonomists for standard genome sequencing and annotation.</title>
        <authorList>
            <consortium name="The Broad Institute Genomics Platform"/>
            <consortium name="The Broad Institute Genome Sequencing Center for Infectious Disease"/>
            <person name="Wu L."/>
            <person name="Ma J."/>
        </authorList>
    </citation>
    <scope>NUCLEOTIDE SEQUENCE [LARGE SCALE GENOMIC DNA]</scope>
    <source>
        <strain evidence="2">JCM 18081</strain>
    </source>
</reference>
<dbReference type="EMBL" id="BAABIG010000089">
    <property type="protein sequence ID" value="GAA4824475.1"/>
    <property type="molecule type" value="Genomic_DNA"/>
</dbReference>
<accession>A0ABP9D218</accession>
<gene>
    <name evidence="1" type="ORF">GCM10023220_67850</name>
</gene>
<comment type="caution">
    <text evidence="1">The sequence shown here is derived from an EMBL/GenBank/DDBJ whole genome shotgun (WGS) entry which is preliminary data.</text>
</comment>
<evidence type="ECO:0000313" key="2">
    <source>
        <dbReference type="Proteomes" id="UP001501265"/>
    </source>
</evidence>
<organism evidence="1 2">
    <name type="scientific">Streptomyces ziwulingensis</name>
    <dbReference type="NCBI Taxonomy" id="1045501"/>
    <lineage>
        <taxon>Bacteria</taxon>
        <taxon>Bacillati</taxon>
        <taxon>Actinomycetota</taxon>
        <taxon>Actinomycetes</taxon>
        <taxon>Kitasatosporales</taxon>
        <taxon>Streptomycetaceae</taxon>
        <taxon>Streptomyces</taxon>
    </lineage>
</organism>
<name>A0ABP9D218_9ACTN</name>